<dbReference type="Proteomes" id="UP001060085">
    <property type="component" value="Linkage Group LG06"/>
</dbReference>
<organism evidence="1 2">
    <name type="scientific">Catharanthus roseus</name>
    <name type="common">Madagascar periwinkle</name>
    <name type="synonym">Vinca rosea</name>
    <dbReference type="NCBI Taxonomy" id="4058"/>
    <lineage>
        <taxon>Eukaryota</taxon>
        <taxon>Viridiplantae</taxon>
        <taxon>Streptophyta</taxon>
        <taxon>Embryophyta</taxon>
        <taxon>Tracheophyta</taxon>
        <taxon>Spermatophyta</taxon>
        <taxon>Magnoliopsida</taxon>
        <taxon>eudicotyledons</taxon>
        <taxon>Gunneridae</taxon>
        <taxon>Pentapetalae</taxon>
        <taxon>asterids</taxon>
        <taxon>lamiids</taxon>
        <taxon>Gentianales</taxon>
        <taxon>Apocynaceae</taxon>
        <taxon>Rauvolfioideae</taxon>
        <taxon>Vinceae</taxon>
        <taxon>Catharanthinae</taxon>
        <taxon>Catharanthus</taxon>
    </lineage>
</organism>
<comment type="caution">
    <text evidence="1">The sequence shown here is derived from an EMBL/GenBank/DDBJ whole genome shotgun (WGS) entry which is preliminary data.</text>
</comment>
<reference evidence="2" key="1">
    <citation type="journal article" date="2023" name="Nat. Plants">
        <title>Single-cell RNA sequencing provides a high-resolution roadmap for understanding the multicellular compartmentation of specialized metabolism.</title>
        <authorList>
            <person name="Sun S."/>
            <person name="Shen X."/>
            <person name="Li Y."/>
            <person name="Li Y."/>
            <person name="Wang S."/>
            <person name="Li R."/>
            <person name="Zhang H."/>
            <person name="Shen G."/>
            <person name="Guo B."/>
            <person name="Wei J."/>
            <person name="Xu J."/>
            <person name="St-Pierre B."/>
            <person name="Chen S."/>
            <person name="Sun C."/>
        </authorList>
    </citation>
    <scope>NUCLEOTIDE SEQUENCE [LARGE SCALE GENOMIC DNA]</scope>
</reference>
<evidence type="ECO:0000313" key="2">
    <source>
        <dbReference type="Proteomes" id="UP001060085"/>
    </source>
</evidence>
<keyword evidence="2" id="KW-1185">Reference proteome</keyword>
<gene>
    <name evidence="1" type="ORF">M9H77_24827</name>
</gene>
<protein>
    <submittedName>
        <fullName evidence="1">Uncharacterized protein</fullName>
    </submittedName>
</protein>
<name>A0ACC0A5D8_CATRO</name>
<evidence type="ECO:0000313" key="1">
    <source>
        <dbReference type="EMBL" id="KAI5656034.1"/>
    </source>
</evidence>
<dbReference type="EMBL" id="CM044706">
    <property type="protein sequence ID" value="KAI5656034.1"/>
    <property type="molecule type" value="Genomic_DNA"/>
</dbReference>
<proteinExistence type="predicted"/>
<accession>A0ACC0A5D8</accession>
<sequence>MNLFLALTIPSLILLYLFKYIYFKIWFPLKVKIHFVRQGINGPKYRPIYGNSEEVRNLFDETLKNPMNPLNHDIVHRADPFCHKWFNKCGKTFIFFHGSIPRLGLLEPEMVKEVMLNKSGFIGKAKMPPLAKQLFGKGLVDLHGENWAFHRKIANRAFLMDRIKGWIPEFVDCTGKMMKNWEVEIRGEKDEFEVDVKKEFHKLSAEILSRTLFGSSFEEGKLVFELQEQQSMLTMKALREVNLPGLRFLPTQENRLRWKIQEETRRMIKILIEKDGKTRGNSKNLLSLLRPENEEDGLALDEVIDECETFYFAGKEAVANFLSWALLLLAVHQEWQNKARQEISQVFKENELPNSNNLSELKIVTMIINEVLRLYPPIPALFREASKDIKVGSLDIPAGTEFCLPIVAIHHDIDIWGKDANEFNPERFSKPRNHLASFFPFGLGTRGCIAQNFGMTEAKVILAMILNKFSFTLSPSYVHAPVTYLTFQPQFGAQIIFKNVKA</sequence>